<dbReference type="SUPFAM" id="SSF52374">
    <property type="entry name" value="Nucleotidylyl transferase"/>
    <property type="match status" value="1"/>
</dbReference>
<reference evidence="2" key="1">
    <citation type="submission" date="2015-10" db="EMBL/GenBank/DDBJ databases">
        <authorList>
            <person name="Lehtovirta-Morley L.E."/>
            <person name="Vieille C."/>
        </authorList>
    </citation>
    <scope>NUCLEOTIDE SEQUENCE [LARGE SCALE GENOMIC DNA]</scope>
</reference>
<keyword evidence="2" id="KW-1185">Reference proteome</keyword>
<evidence type="ECO:0008006" key="3">
    <source>
        <dbReference type="Google" id="ProtNLM"/>
    </source>
</evidence>
<evidence type="ECO:0000313" key="1">
    <source>
        <dbReference type="EMBL" id="CUR52614.1"/>
    </source>
</evidence>
<evidence type="ECO:0000313" key="2">
    <source>
        <dbReference type="Proteomes" id="UP000196239"/>
    </source>
</evidence>
<sequence>MIEIYHKNTERQVTISIYLAHLNPVTKAHVEIINELKNENQVRVLPVIFMKNGKELNSRSFPFSYELRKKMLKAVFGDSITVEPNYVFYAPFVKYMPPMLSPYSWKIKEQILDGIKGDYFTYTGDKAEGFVLKLYGLNPKVGKRKETSASSVKQKMFDSAMGKDTDWENYVEPKIVQIIRESWDVVKRFASVDDLTYRILGMKFPSTGFW</sequence>
<name>A0A128A5I6_9ARCH</name>
<protein>
    <recommendedName>
        <fullName evidence="3">Cytidyltransferase-like domain-containing protein</fullName>
    </recommendedName>
</protein>
<dbReference type="EMBL" id="LN890280">
    <property type="protein sequence ID" value="CUR52614.1"/>
    <property type="molecule type" value="Genomic_DNA"/>
</dbReference>
<dbReference type="Gene3D" id="3.40.50.620">
    <property type="entry name" value="HUPs"/>
    <property type="match status" value="1"/>
</dbReference>
<gene>
    <name evidence="1" type="ORF">NDEV_1852</name>
</gene>
<proteinExistence type="predicted"/>
<dbReference type="Proteomes" id="UP000196239">
    <property type="component" value="Chromosome 1"/>
</dbReference>
<organism evidence="1 2">
    <name type="scientific">Nitrosotalea devaniterrae</name>
    <dbReference type="NCBI Taxonomy" id="1078905"/>
    <lineage>
        <taxon>Archaea</taxon>
        <taxon>Nitrososphaerota</taxon>
        <taxon>Nitrososphaeria</taxon>
        <taxon>Nitrosotaleales</taxon>
        <taxon>Nitrosotaleaceae</taxon>
        <taxon>Nitrosotalea</taxon>
    </lineage>
</organism>
<dbReference type="InterPro" id="IPR014729">
    <property type="entry name" value="Rossmann-like_a/b/a_fold"/>
</dbReference>
<dbReference type="KEGG" id="ndv:NDEV_1852"/>
<dbReference type="AlphaFoldDB" id="A0A128A5I6"/>
<accession>A0A128A5I6</accession>